<dbReference type="OrthoDB" id="3268198at2759"/>
<feature type="compositionally biased region" description="Low complexity" evidence="1">
    <location>
        <begin position="200"/>
        <end position="239"/>
    </location>
</feature>
<feature type="compositionally biased region" description="Low complexity" evidence="1">
    <location>
        <begin position="26"/>
        <end position="37"/>
    </location>
</feature>
<proteinExistence type="predicted"/>
<sequence length="612" mass="64424">MLSVTMPSASLSNIDLPRSTQPPPSAWQSASPSSARSKPARDDDDDDIELRQLAGRMSVLHASLATAAPSPAPTTLAVTKKTTSTPKDEGPKDPHLREIKTLVDRVGAGRCPQIVRDMLVAEPAAPVTVSAIVRTKRIHGLMELIAADRDLATAEKLRALKLKDKNSKPLLSKRDEAKALFAAGLFELAYARYREVLADADSPSSASSPPVVRRQSSADTSQSSSPSSGSSAQSHGVSTAPTSVQSHSSVAFPSSTTTSDAEDSDTHDLLAKLSASSSRALLPTSSLRHSLASLTSQPHAIRARLYAASACLDLGRLGEAGKHLAKLPPDLSDVSVGRARVGKNQDGRTFARDVPAWVRLRMGEERRRLERMLVEREMPQPGAHPWAFDFADGLCVLKESHAMSLPGLKLTARGYETSRAVGKGEVLAMAPPLACALLPSSPSASPPSTASRFSTNIRRSTTTPTPIPELALARLANELRTLTRPGANPELGTALCWATDTLLPPSSSESAKGLGVSDVRAAILSLVQTRVLRLPSSALTSSSSPHTSSGAGAVGLYFPAIALASAPVEEANVEASFSGVALVLRARRDMDAGEVVCLDFTRVGGVEKVLDA</sequence>
<reference evidence="2 3" key="1">
    <citation type="journal article" date="2016" name="Mol. Biol. Evol.">
        <title>Comparative Genomics of Early-Diverging Mushroom-Forming Fungi Provides Insights into the Origins of Lignocellulose Decay Capabilities.</title>
        <authorList>
            <person name="Nagy L.G."/>
            <person name="Riley R."/>
            <person name="Tritt A."/>
            <person name="Adam C."/>
            <person name="Daum C."/>
            <person name="Floudas D."/>
            <person name="Sun H."/>
            <person name="Yadav J.S."/>
            <person name="Pangilinan J."/>
            <person name="Larsson K.H."/>
            <person name="Matsuura K."/>
            <person name="Barry K."/>
            <person name="Labutti K."/>
            <person name="Kuo R."/>
            <person name="Ohm R.A."/>
            <person name="Bhattacharya S.S."/>
            <person name="Shirouzu T."/>
            <person name="Yoshinaga Y."/>
            <person name="Martin F.M."/>
            <person name="Grigoriev I.V."/>
            <person name="Hibbett D.S."/>
        </authorList>
    </citation>
    <scope>NUCLEOTIDE SEQUENCE [LARGE SCALE GENOMIC DNA]</scope>
    <source>
        <strain evidence="2 3">HHB12029</strain>
    </source>
</reference>
<feature type="region of interest" description="Disordered" evidence="1">
    <location>
        <begin position="67"/>
        <end position="94"/>
    </location>
</feature>
<name>A0A165NVL5_EXIGL</name>
<dbReference type="EMBL" id="KV425895">
    <property type="protein sequence ID" value="KZW01286.1"/>
    <property type="molecule type" value="Genomic_DNA"/>
</dbReference>
<feature type="compositionally biased region" description="Polar residues" evidence="1">
    <location>
        <begin position="240"/>
        <end position="253"/>
    </location>
</feature>
<feature type="compositionally biased region" description="Polar residues" evidence="1">
    <location>
        <begin position="1"/>
        <end position="13"/>
    </location>
</feature>
<protein>
    <recommendedName>
        <fullName evidence="4">SET domain-containing protein</fullName>
    </recommendedName>
</protein>
<evidence type="ECO:0000313" key="2">
    <source>
        <dbReference type="EMBL" id="KZW01286.1"/>
    </source>
</evidence>
<feature type="region of interest" description="Disordered" evidence="1">
    <location>
        <begin position="440"/>
        <end position="464"/>
    </location>
</feature>
<organism evidence="2 3">
    <name type="scientific">Exidia glandulosa HHB12029</name>
    <dbReference type="NCBI Taxonomy" id="1314781"/>
    <lineage>
        <taxon>Eukaryota</taxon>
        <taxon>Fungi</taxon>
        <taxon>Dikarya</taxon>
        <taxon>Basidiomycota</taxon>
        <taxon>Agaricomycotina</taxon>
        <taxon>Agaricomycetes</taxon>
        <taxon>Auriculariales</taxon>
        <taxon>Exidiaceae</taxon>
        <taxon>Exidia</taxon>
    </lineage>
</organism>
<evidence type="ECO:0000313" key="3">
    <source>
        <dbReference type="Proteomes" id="UP000077266"/>
    </source>
</evidence>
<evidence type="ECO:0000256" key="1">
    <source>
        <dbReference type="SAM" id="MobiDB-lite"/>
    </source>
</evidence>
<dbReference type="AlphaFoldDB" id="A0A165NVL5"/>
<feature type="compositionally biased region" description="Low complexity" evidence="1">
    <location>
        <begin position="67"/>
        <end position="85"/>
    </location>
</feature>
<feature type="region of interest" description="Disordered" evidence="1">
    <location>
        <begin position="1"/>
        <end position="47"/>
    </location>
</feature>
<feature type="region of interest" description="Disordered" evidence="1">
    <location>
        <begin position="200"/>
        <end position="263"/>
    </location>
</feature>
<keyword evidence="3" id="KW-1185">Reference proteome</keyword>
<gene>
    <name evidence="2" type="ORF">EXIGLDRAFT_830236</name>
</gene>
<accession>A0A165NVL5</accession>
<dbReference type="InParanoid" id="A0A165NVL5"/>
<evidence type="ECO:0008006" key="4">
    <source>
        <dbReference type="Google" id="ProtNLM"/>
    </source>
</evidence>
<dbReference type="Proteomes" id="UP000077266">
    <property type="component" value="Unassembled WGS sequence"/>
</dbReference>